<gene>
    <name evidence="3" type="ORF">ENF30_03300</name>
</gene>
<keyword evidence="1" id="KW-0472">Membrane</keyword>
<dbReference type="InterPro" id="IPR041916">
    <property type="entry name" value="Anti_sigma_zinc_sf"/>
</dbReference>
<dbReference type="EMBL" id="DQWQ01000148">
    <property type="protein sequence ID" value="HDD35809.1"/>
    <property type="molecule type" value="Genomic_DNA"/>
</dbReference>
<organism evidence="3">
    <name type="scientific">Desulfofervidus auxilii</name>
    <dbReference type="NCBI Taxonomy" id="1621989"/>
    <lineage>
        <taxon>Bacteria</taxon>
        <taxon>Pseudomonadati</taxon>
        <taxon>Thermodesulfobacteriota</taxon>
        <taxon>Candidatus Desulfofervidia</taxon>
        <taxon>Candidatus Desulfofervidales</taxon>
        <taxon>Candidatus Desulfofervidaceae</taxon>
        <taxon>Candidatus Desulfofervidus</taxon>
    </lineage>
</organism>
<sequence>MIKCEEVKAELFDYITGRLDPSLSKMIKEHLELCKDCKKEEKELKSLLSLLDTVRPPEVSPDFVQRVMKRIESIEPVEPEEESFLKGVTEFFKGVTEKISLPFKKLPILVSQPIPALATVAILFLIVFISYNLFMPTKEKIPKKMEIITVSPITITTPNPQLMFSDLKEVVNSYGGKILKREEIPQAIKVTLRLNKEKESAFIASLKSLGKVEIGKDYKDKDGNIIIILTKKNP</sequence>
<dbReference type="Gene3D" id="1.10.10.1320">
    <property type="entry name" value="Anti-sigma factor, zinc-finger domain"/>
    <property type="match status" value="1"/>
</dbReference>
<evidence type="ECO:0000256" key="1">
    <source>
        <dbReference type="SAM" id="Phobius"/>
    </source>
</evidence>
<feature type="domain" description="Putative zinc-finger" evidence="2">
    <location>
        <begin position="4"/>
        <end position="37"/>
    </location>
</feature>
<comment type="caution">
    <text evidence="3">The sequence shown here is derived from an EMBL/GenBank/DDBJ whole genome shotgun (WGS) entry which is preliminary data.</text>
</comment>
<keyword evidence="1" id="KW-0812">Transmembrane</keyword>
<dbReference type="Pfam" id="PF13490">
    <property type="entry name" value="zf-HC2"/>
    <property type="match status" value="1"/>
</dbReference>
<evidence type="ECO:0000259" key="2">
    <source>
        <dbReference type="Pfam" id="PF13490"/>
    </source>
</evidence>
<dbReference type="Proteomes" id="UP000885706">
    <property type="component" value="Unassembled WGS sequence"/>
</dbReference>
<accession>A0A7V0IAP0</accession>
<dbReference type="InterPro" id="IPR027383">
    <property type="entry name" value="Znf_put"/>
</dbReference>
<protein>
    <recommendedName>
        <fullName evidence="2">Putative zinc-finger domain-containing protein</fullName>
    </recommendedName>
</protein>
<reference evidence="3" key="1">
    <citation type="journal article" date="2020" name="mSystems">
        <title>Genome- and Community-Level Interaction Insights into Carbon Utilization and Element Cycling Functions of Hydrothermarchaeota in Hydrothermal Sediment.</title>
        <authorList>
            <person name="Zhou Z."/>
            <person name="Liu Y."/>
            <person name="Xu W."/>
            <person name="Pan J."/>
            <person name="Luo Z.H."/>
            <person name="Li M."/>
        </authorList>
    </citation>
    <scope>NUCLEOTIDE SEQUENCE [LARGE SCALE GENOMIC DNA]</scope>
    <source>
        <strain evidence="3">HyVt-113</strain>
    </source>
</reference>
<dbReference type="AlphaFoldDB" id="A0A7V0IAP0"/>
<evidence type="ECO:0000313" key="3">
    <source>
        <dbReference type="EMBL" id="HDD35809.1"/>
    </source>
</evidence>
<proteinExistence type="predicted"/>
<feature type="transmembrane region" description="Helical" evidence="1">
    <location>
        <begin position="114"/>
        <end position="134"/>
    </location>
</feature>
<name>A0A7V0IAP0_DESA2</name>
<keyword evidence="1" id="KW-1133">Transmembrane helix</keyword>